<reference evidence="2" key="1">
    <citation type="submission" date="2020-04" db="EMBL/GenBank/DDBJ databases">
        <title>A desert anoxygenic phototrophic bacterium fixes CO2 using RubisCO under aerobic conditions.</title>
        <authorList>
            <person name="Tang K."/>
        </authorList>
    </citation>
    <scope>NUCLEOTIDE SEQUENCE [LARGE SCALE GENOMIC DNA]</scope>
    <source>
        <strain evidence="2">MIMtkB3</strain>
    </source>
</reference>
<sequence length="293" mass="31542">MRRLAPLAPTVALLATLLAAPAAQAQSSLVLSSQPGGDTKPLWEVGFFLGGARLPDYPAAGQSQTRVLPLPYVIYRGDVFKIGDGGGVRAETDITDRIEFSLGFSGSFDSDSKDNKAREGMPDLDLLAEAGPAVSFRLTPRKSDFQAVLSLEARAVISLDFDDIGYQGIAVNPKLTVQQRDILGTGLGLYLSAGPVWGFDGVNEYFYEVEPRFARPGRAAYKADEGYMGTRANIGISTMVTENVRLFAGTQISYHGGAANEDSPLFREKWTVGAGAGLTWSIWQSEKRVPARD</sequence>
<gene>
    <name evidence="2" type="ORF">HHL28_12075</name>
</gene>
<organism evidence="2 3">
    <name type="scientific">Aerophototrophica crusticola</name>
    <dbReference type="NCBI Taxonomy" id="1709002"/>
    <lineage>
        <taxon>Bacteria</taxon>
        <taxon>Pseudomonadati</taxon>
        <taxon>Pseudomonadota</taxon>
        <taxon>Alphaproteobacteria</taxon>
        <taxon>Rhodospirillales</taxon>
        <taxon>Rhodospirillaceae</taxon>
        <taxon>Aerophototrophica</taxon>
    </lineage>
</organism>
<proteinExistence type="predicted"/>
<feature type="signal peptide" evidence="1">
    <location>
        <begin position="1"/>
        <end position="25"/>
    </location>
</feature>
<dbReference type="EMBL" id="CP051775">
    <property type="protein sequence ID" value="QJE73729.1"/>
    <property type="molecule type" value="Genomic_DNA"/>
</dbReference>
<dbReference type="AlphaFoldDB" id="A0A858R814"/>
<protein>
    <submittedName>
        <fullName evidence="2">MipA/OmpV family protein</fullName>
    </submittedName>
</protein>
<dbReference type="InterPro" id="IPR010583">
    <property type="entry name" value="MipA"/>
</dbReference>
<keyword evidence="3" id="KW-1185">Reference proteome</keyword>
<evidence type="ECO:0000313" key="3">
    <source>
        <dbReference type="Proteomes" id="UP000501891"/>
    </source>
</evidence>
<dbReference type="Proteomes" id="UP000501891">
    <property type="component" value="Chromosome"/>
</dbReference>
<accession>A0A858R814</accession>
<feature type="chain" id="PRO_5032560502" evidence="1">
    <location>
        <begin position="26"/>
        <end position="293"/>
    </location>
</feature>
<name>A0A858R814_9PROT</name>
<dbReference type="Pfam" id="PF06629">
    <property type="entry name" value="MipA"/>
    <property type="match status" value="1"/>
</dbReference>
<dbReference type="KEGG" id="acru:HHL28_12075"/>
<evidence type="ECO:0000256" key="1">
    <source>
        <dbReference type="SAM" id="SignalP"/>
    </source>
</evidence>
<evidence type="ECO:0000313" key="2">
    <source>
        <dbReference type="EMBL" id="QJE73729.1"/>
    </source>
</evidence>
<keyword evidence="1" id="KW-0732">Signal</keyword>